<name>A0A9D9EJ82_9BACT</name>
<organism evidence="1 2">
    <name type="scientific">Candidatus Enterocola intestinipullorum</name>
    <dbReference type="NCBI Taxonomy" id="2840783"/>
    <lineage>
        <taxon>Bacteria</taxon>
        <taxon>Pseudomonadati</taxon>
        <taxon>Bacteroidota</taxon>
        <taxon>Bacteroidia</taxon>
        <taxon>Bacteroidales</taxon>
        <taxon>Candidatus Enterocola</taxon>
    </lineage>
</organism>
<sequence length="141" mass="15751">METYESSVKSIAASQEEAFARLSDLSSLSGIFDRLQDDRIKNVRTDSDSVYCTVDPFGEIGLRIIEREPCKTIKFESDKSPLSFNMWIQLVGVNDEDTRMKMTLKADIPFFMKAMIGDNIKKGLDILASALAAACQKQGNK</sequence>
<dbReference type="InterPro" id="IPR023393">
    <property type="entry name" value="START-like_dom_sf"/>
</dbReference>
<dbReference type="CDD" id="cd07812">
    <property type="entry name" value="SRPBCC"/>
    <property type="match status" value="1"/>
</dbReference>
<dbReference type="SUPFAM" id="SSF55961">
    <property type="entry name" value="Bet v1-like"/>
    <property type="match status" value="1"/>
</dbReference>
<evidence type="ECO:0000313" key="1">
    <source>
        <dbReference type="EMBL" id="MBO8447521.1"/>
    </source>
</evidence>
<evidence type="ECO:0000313" key="2">
    <source>
        <dbReference type="Proteomes" id="UP000823637"/>
    </source>
</evidence>
<reference evidence="1" key="2">
    <citation type="journal article" date="2021" name="PeerJ">
        <title>Extensive microbial diversity within the chicken gut microbiome revealed by metagenomics and culture.</title>
        <authorList>
            <person name="Gilroy R."/>
            <person name="Ravi A."/>
            <person name="Getino M."/>
            <person name="Pursley I."/>
            <person name="Horton D.L."/>
            <person name="Alikhan N.F."/>
            <person name="Baker D."/>
            <person name="Gharbi K."/>
            <person name="Hall N."/>
            <person name="Watson M."/>
            <person name="Adriaenssens E.M."/>
            <person name="Foster-Nyarko E."/>
            <person name="Jarju S."/>
            <person name="Secka A."/>
            <person name="Antonio M."/>
            <person name="Oren A."/>
            <person name="Chaudhuri R.R."/>
            <person name="La Ragione R."/>
            <person name="Hildebrand F."/>
            <person name="Pallen M.J."/>
        </authorList>
    </citation>
    <scope>NUCLEOTIDE SEQUENCE</scope>
    <source>
        <strain evidence="1">D3-1215</strain>
    </source>
</reference>
<dbReference type="Gene3D" id="3.30.530.20">
    <property type="match status" value="1"/>
</dbReference>
<protein>
    <submittedName>
        <fullName evidence="1">SRPBCC family protein</fullName>
    </submittedName>
</protein>
<dbReference type="AlphaFoldDB" id="A0A9D9EJ82"/>
<gene>
    <name evidence="1" type="ORF">IAC32_07250</name>
</gene>
<proteinExistence type="predicted"/>
<dbReference type="Proteomes" id="UP000823637">
    <property type="component" value="Unassembled WGS sequence"/>
</dbReference>
<comment type="caution">
    <text evidence="1">The sequence shown here is derived from an EMBL/GenBank/DDBJ whole genome shotgun (WGS) entry which is preliminary data.</text>
</comment>
<accession>A0A9D9EJ82</accession>
<reference evidence="1" key="1">
    <citation type="submission" date="2020-10" db="EMBL/GenBank/DDBJ databases">
        <authorList>
            <person name="Gilroy R."/>
        </authorList>
    </citation>
    <scope>NUCLEOTIDE SEQUENCE</scope>
    <source>
        <strain evidence="1">D3-1215</strain>
    </source>
</reference>
<dbReference type="EMBL" id="JADIMR010000106">
    <property type="protein sequence ID" value="MBO8447521.1"/>
    <property type="molecule type" value="Genomic_DNA"/>
</dbReference>